<dbReference type="Pfam" id="PF00512">
    <property type="entry name" value="HisKA"/>
    <property type="match status" value="1"/>
</dbReference>
<comment type="catalytic activity">
    <reaction evidence="1">
        <text>ATP + protein L-histidine = ADP + protein N-phospho-L-histidine.</text>
        <dbReference type="EC" id="2.7.13.3"/>
    </reaction>
</comment>
<gene>
    <name evidence="10" type="ORF">RIU57_24755</name>
</gene>
<dbReference type="RefSeq" id="WP_244958642.1">
    <property type="nucleotide sequence ID" value="NZ_CADIKO010000002.1"/>
</dbReference>
<keyword evidence="3 6" id="KW-0597">Phosphoprotein</keyword>
<comment type="caution">
    <text evidence="10">The sequence shown here is derived from an EMBL/GenBank/DDBJ whole genome shotgun (WGS) entry which is preliminary data.</text>
</comment>
<evidence type="ECO:0000313" key="10">
    <source>
        <dbReference type="EMBL" id="MDR7948353.1"/>
    </source>
</evidence>
<dbReference type="Proteomes" id="UP001264156">
    <property type="component" value="Unassembled WGS sequence"/>
</dbReference>
<dbReference type="Gene3D" id="1.20.120.160">
    <property type="entry name" value="HPT domain"/>
    <property type="match status" value="1"/>
</dbReference>
<evidence type="ECO:0000256" key="2">
    <source>
        <dbReference type="ARBA" id="ARBA00012438"/>
    </source>
</evidence>
<dbReference type="Gene3D" id="3.30.565.10">
    <property type="entry name" value="Histidine kinase-like ATPase, C-terminal domain"/>
    <property type="match status" value="1"/>
</dbReference>
<dbReference type="InterPro" id="IPR004358">
    <property type="entry name" value="Sig_transdc_His_kin-like_C"/>
</dbReference>
<dbReference type="PROSITE" id="PS50110">
    <property type="entry name" value="RESPONSE_REGULATORY"/>
    <property type="match status" value="1"/>
</dbReference>
<dbReference type="SUPFAM" id="SSF52172">
    <property type="entry name" value="CheY-like"/>
    <property type="match status" value="1"/>
</dbReference>
<dbReference type="SUPFAM" id="SSF47384">
    <property type="entry name" value="Homodimeric domain of signal transducing histidine kinase"/>
    <property type="match status" value="1"/>
</dbReference>
<protein>
    <recommendedName>
        <fullName evidence="2">histidine kinase</fullName>
        <ecNumber evidence="2">2.7.13.3</ecNumber>
    </recommendedName>
</protein>
<name>A0ABU2DJP4_ACHAE</name>
<evidence type="ECO:0000256" key="3">
    <source>
        <dbReference type="ARBA" id="ARBA00022553"/>
    </source>
</evidence>
<evidence type="ECO:0000256" key="4">
    <source>
        <dbReference type="ARBA" id="ARBA00022679"/>
    </source>
</evidence>
<evidence type="ECO:0000256" key="5">
    <source>
        <dbReference type="ARBA" id="ARBA00022777"/>
    </source>
</evidence>
<dbReference type="CDD" id="cd00082">
    <property type="entry name" value="HisKA"/>
    <property type="match status" value="1"/>
</dbReference>
<feature type="transmembrane region" description="Helical" evidence="7">
    <location>
        <begin position="31"/>
        <end position="54"/>
    </location>
</feature>
<dbReference type="CDD" id="cd17546">
    <property type="entry name" value="REC_hyHK_CKI1_RcsC-like"/>
    <property type="match status" value="1"/>
</dbReference>
<keyword evidence="10" id="KW-0067">ATP-binding</keyword>
<dbReference type="EMBL" id="JAVKVN010000011">
    <property type="protein sequence ID" value="MDR7948353.1"/>
    <property type="molecule type" value="Genomic_DNA"/>
</dbReference>
<dbReference type="CDD" id="cd16922">
    <property type="entry name" value="HATPase_EvgS-ArcB-TorS-like"/>
    <property type="match status" value="1"/>
</dbReference>
<keyword evidence="11" id="KW-1185">Reference proteome</keyword>
<feature type="domain" description="Histidine kinase" evidence="8">
    <location>
        <begin position="531"/>
        <end position="752"/>
    </location>
</feature>
<evidence type="ECO:0000313" key="11">
    <source>
        <dbReference type="Proteomes" id="UP001264156"/>
    </source>
</evidence>
<dbReference type="PANTHER" id="PTHR43047">
    <property type="entry name" value="TWO-COMPONENT HISTIDINE PROTEIN KINASE"/>
    <property type="match status" value="1"/>
</dbReference>
<dbReference type="Pfam" id="PF00072">
    <property type="entry name" value="Response_reg"/>
    <property type="match status" value="1"/>
</dbReference>
<dbReference type="PANTHER" id="PTHR43047:SF64">
    <property type="entry name" value="HISTIDINE KINASE CONTAINING CHEY-HOMOLOGOUS RECEIVER DOMAIN AND PAS DOMAIN-RELATED"/>
    <property type="match status" value="1"/>
</dbReference>
<dbReference type="InterPro" id="IPR011006">
    <property type="entry name" value="CheY-like_superfamily"/>
</dbReference>
<dbReference type="Gene3D" id="1.10.287.130">
    <property type="match status" value="1"/>
</dbReference>
<evidence type="ECO:0000259" key="8">
    <source>
        <dbReference type="PROSITE" id="PS50109"/>
    </source>
</evidence>
<sequence>MAAQIQDAPEPETAGRPSRSAISILNRYQRALLYVGGAVTTLVLLTVAGVMLFAQAKDYVAERYAGFVVRKALLQTALGVREGAFRIGLSHEEYAWPARVSSAAPDLVQTFARLQGRMEFQRNPNFPPVVALADIEPGRPAAAYLPYLHLTDEISYSAAAYAKALSVSGFFYSPDRSFLGVGPMSDTVDPLALVGAKDVAELIRTIAPDLGDLESPEIQQRLMAAGGPRWLPPAVDPLTRKLSLRLYQAASSQGRIFAIFVAIYPADTLNAYLTTTRYEEAALIVDQDGRQLLPVAMEEQDAKIAARMLDATRSDPVAPSEVRYRDGLFILGDQVSESGWRLTYAFSWRTIVADLWPRLAGYALATLLMVTFVWAVLLLLDRKVFKPGYARSQRIFESENLNRTMVATAPSGLALLSLNTGEVLLQNEVMQDYAASAAPGSPPLHARLLALYGGASDAAGWHAELELAHPRIGGSHSDLLVNAVRTKYQGVDVLLCNFTDITARKQLEQKLDEARVAADTANQAKSAFLATMSHEIRTPLNAILGNLELLERSGLQPAQSERLRAVTSSSATLLEIINDILDFSKVESGQMSVESIPFDLAEAARQVVAVFTPAAQAKGLELDCSIDDGLAPRYLGDPTRIRQIMFNLVGNAIKFTSHGDVLLEVYRQDDDAPDTPIVIGVSDTGIGMTPAQQAVLFRPFTQADSSIARRYGGTGLGLALCGRLATLMHGSIAVTSKPQEGSTFLVTLPLPPAPAEAPDAAVPASTAPLEPEQPLAARILVIDDNPANRELMKIQLETLGYQADLAADGSAALARFMEQAYGLVITDVNMPGMDGYALARCLRAQGAQVPIIAYTAHVGAQEHQQCRDAGIDTVLVKPLLLDKLDAAIRRLLRGAPAPAPRPRARDEIAQGPLPARVHEALTRSLHQSLAAIRKELAAIRTGNAPAEPEAGAHLHSLRGAYAMIHETALADRCAQMEDLARNRRTDALAEALDVFEPMALAALAGRHPRDAEK</sequence>
<evidence type="ECO:0000256" key="6">
    <source>
        <dbReference type="PROSITE-ProRule" id="PRU00169"/>
    </source>
</evidence>
<keyword evidence="7" id="KW-1133">Transmembrane helix</keyword>
<dbReference type="SUPFAM" id="SSF55874">
    <property type="entry name" value="ATPase domain of HSP90 chaperone/DNA topoisomerase II/histidine kinase"/>
    <property type="match status" value="1"/>
</dbReference>
<feature type="domain" description="Response regulatory" evidence="9">
    <location>
        <begin position="778"/>
        <end position="892"/>
    </location>
</feature>
<evidence type="ECO:0000259" key="9">
    <source>
        <dbReference type="PROSITE" id="PS50110"/>
    </source>
</evidence>
<organism evidence="10 11">
    <name type="scientific">Achromobacter aegrifaciens</name>
    <dbReference type="NCBI Taxonomy" id="1287736"/>
    <lineage>
        <taxon>Bacteria</taxon>
        <taxon>Pseudomonadati</taxon>
        <taxon>Pseudomonadota</taxon>
        <taxon>Betaproteobacteria</taxon>
        <taxon>Burkholderiales</taxon>
        <taxon>Alcaligenaceae</taxon>
        <taxon>Achromobacter</taxon>
    </lineage>
</organism>
<dbReference type="InterPro" id="IPR036097">
    <property type="entry name" value="HisK_dim/P_sf"/>
</dbReference>
<keyword evidence="4" id="KW-0808">Transferase</keyword>
<feature type="modified residue" description="4-aspartylphosphate" evidence="6">
    <location>
        <position position="827"/>
    </location>
</feature>
<dbReference type="SMART" id="SM00388">
    <property type="entry name" value="HisKA"/>
    <property type="match status" value="1"/>
</dbReference>
<dbReference type="InterPro" id="IPR003594">
    <property type="entry name" value="HATPase_dom"/>
</dbReference>
<evidence type="ECO:0000256" key="7">
    <source>
        <dbReference type="SAM" id="Phobius"/>
    </source>
</evidence>
<reference evidence="11" key="1">
    <citation type="submission" date="2023-07" db="EMBL/GenBank/DDBJ databases">
        <title>Glyphosate-induced phosphonatase operons in soil bacteria of genus Achromobacter.</title>
        <authorList>
            <person name="Epiktetov D.O."/>
            <person name="Sviridov A.V."/>
            <person name="Tarlachkov S.V."/>
            <person name="Shushkova T.V."/>
            <person name="Toropygin I.Y."/>
            <person name="Leontievsky A."/>
        </authorList>
    </citation>
    <scope>NUCLEOTIDE SEQUENCE [LARGE SCALE GENOMIC DNA]</scope>
    <source>
        <strain evidence="11">Kg 16</strain>
    </source>
</reference>
<feature type="transmembrane region" description="Helical" evidence="7">
    <location>
        <begin position="359"/>
        <end position="380"/>
    </location>
</feature>
<dbReference type="InterPro" id="IPR005467">
    <property type="entry name" value="His_kinase_dom"/>
</dbReference>
<proteinExistence type="predicted"/>
<dbReference type="InterPro" id="IPR003661">
    <property type="entry name" value="HisK_dim/P_dom"/>
</dbReference>
<dbReference type="EC" id="2.7.13.3" evidence="2"/>
<dbReference type="PROSITE" id="PS50109">
    <property type="entry name" value="HIS_KIN"/>
    <property type="match status" value="1"/>
</dbReference>
<keyword evidence="5" id="KW-0418">Kinase</keyword>
<dbReference type="Gene3D" id="3.40.50.2300">
    <property type="match status" value="1"/>
</dbReference>
<dbReference type="SMART" id="SM00448">
    <property type="entry name" value="REC"/>
    <property type="match status" value="1"/>
</dbReference>
<dbReference type="GO" id="GO:0005524">
    <property type="term" value="F:ATP binding"/>
    <property type="evidence" value="ECO:0007669"/>
    <property type="project" value="UniProtKB-KW"/>
</dbReference>
<keyword evidence="7" id="KW-0812">Transmembrane</keyword>
<keyword evidence="10" id="KW-0547">Nucleotide-binding</keyword>
<dbReference type="PRINTS" id="PR00344">
    <property type="entry name" value="BCTRLSENSOR"/>
</dbReference>
<dbReference type="InterPro" id="IPR001789">
    <property type="entry name" value="Sig_transdc_resp-reg_receiver"/>
</dbReference>
<dbReference type="SUPFAM" id="SSF47226">
    <property type="entry name" value="Histidine-containing phosphotransfer domain, HPT domain"/>
    <property type="match status" value="1"/>
</dbReference>
<evidence type="ECO:0000256" key="1">
    <source>
        <dbReference type="ARBA" id="ARBA00000085"/>
    </source>
</evidence>
<accession>A0ABU2DJP4</accession>
<dbReference type="InterPro" id="IPR036890">
    <property type="entry name" value="HATPase_C_sf"/>
</dbReference>
<dbReference type="SMART" id="SM00387">
    <property type="entry name" value="HATPase_c"/>
    <property type="match status" value="1"/>
</dbReference>
<dbReference type="GeneID" id="84696143"/>
<dbReference type="Pfam" id="PF02518">
    <property type="entry name" value="HATPase_c"/>
    <property type="match status" value="1"/>
</dbReference>
<keyword evidence="7" id="KW-0472">Membrane</keyword>
<dbReference type="InterPro" id="IPR036641">
    <property type="entry name" value="HPT_dom_sf"/>
</dbReference>